<keyword evidence="6" id="KW-1185">Reference proteome</keyword>
<feature type="domain" description="RRM" evidence="4">
    <location>
        <begin position="98"/>
        <end position="195"/>
    </location>
</feature>
<dbReference type="Gene3D" id="3.30.70.330">
    <property type="match status" value="2"/>
</dbReference>
<feature type="region of interest" description="Disordered" evidence="3">
    <location>
        <begin position="335"/>
        <end position="434"/>
    </location>
</feature>
<dbReference type="Pfam" id="PF00076">
    <property type="entry name" value="RRM_1"/>
    <property type="match status" value="2"/>
</dbReference>
<dbReference type="SMART" id="SM00360">
    <property type="entry name" value="RRM"/>
    <property type="match status" value="2"/>
</dbReference>
<dbReference type="eggNOG" id="KOG4210">
    <property type="taxonomic scope" value="Eukaryota"/>
</dbReference>
<feature type="region of interest" description="Disordered" evidence="3">
    <location>
        <begin position="1"/>
        <end position="100"/>
    </location>
</feature>
<dbReference type="PROSITE" id="PS50102">
    <property type="entry name" value="RRM"/>
    <property type="match status" value="2"/>
</dbReference>
<dbReference type="FunCoup" id="W4KDV4">
    <property type="interactions" value="335"/>
</dbReference>
<name>W4KDV4_HETIT</name>
<feature type="compositionally biased region" description="Low complexity" evidence="3">
    <location>
        <begin position="185"/>
        <end position="199"/>
    </location>
</feature>
<dbReference type="InterPro" id="IPR012677">
    <property type="entry name" value="Nucleotide-bd_a/b_plait_sf"/>
</dbReference>
<feature type="domain" description="RRM" evidence="4">
    <location>
        <begin position="226"/>
        <end position="332"/>
    </location>
</feature>
<protein>
    <recommendedName>
        <fullName evidence="4">RRM domain-containing protein</fullName>
    </recommendedName>
</protein>
<dbReference type="STRING" id="747525.W4KDV4"/>
<proteinExistence type="predicted"/>
<feature type="region of interest" description="Disordered" evidence="3">
    <location>
        <begin position="181"/>
        <end position="206"/>
    </location>
</feature>
<dbReference type="RefSeq" id="XP_009543751.1">
    <property type="nucleotide sequence ID" value="XM_009545456.1"/>
</dbReference>
<sequence length="434" mass="46631">MASSSSSSASSSSASSSHSPTPEPVSKKRRSSAISDSDSSNDSDSSDSEPEQSNEPVLSHAAKRKEKRKLKTKDTEAPEGDKKKSTKAASATQPKRQNSVWVGNLSFKTTAEALRRFFGDAEITRVHMPTKAGDNNSNGPDRKENRGFAYVDFATPEAKVAAIAMSENPLDGRRLLIKDGGDFTGRPAPAANARDAANGGTVPLSGKGMSKTAQKILSAQKQPPAPTLFLGNLGFETTEASIRDLLTAHRQLKPKKEPEVKDEEEKEGKKEKEEKEDVWIRKIRMGTFEDSGLCKGFAFVDFTSIEHATAALVNPQNHYLNGRKLVVEYASADAVRRGGGPGAAGARIKRLHEANRLDPRKRQRVDSEPSNAHSEAQEVAPRKEGREGRDSGSGRPRGGGGKRPRPTPGAALALAKREQAAIVPSLGTKITFDS</sequence>
<dbReference type="HOGENOM" id="CLU_027451_2_2_1"/>
<dbReference type="PANTHER" id="PTHR23236:SF11">
    <property type="entry name" value="EUKARYOTIC TRANSLATION INITIATION FACTOR 4H"/>
    <property type="match status" value="1"/>
</dbReference>
<feature type="compositionally biased region" description="Basic and acidic residues" evidence="3">
    <location>
        <begin position="351"/>
        <end position="367"/>
    </location>
</feature>
<feature type="compositionally biased region" description="Low complexity" evidence="3">
    <location>
        <begin position="1"/>
        <end position="19"/>
    </location>
</feature>
<dbReference type="InterPro" id="IPR000504">
    <property type="entry name" value="RRM_dom"/>
</dbReference>
<evidence type="ECO:0000259" key="4">
    <source>
        <dbReference type="PROSITE" id="PS50102"/>
    </source>
</evidence>
<reference evidence="5 6" key="1">
    <citation type="journal article" date="2012" name="New Phytol.">
        <title>Insight into trade-off between wood decay and parasitism from the genome of a fungal forest pathogen.</title>
        <authorList>
            <person name="Olson A."/>
            <person name="Aerts A."/>
            <person name="Asiegbu F."/>
            <person name="Belbahri L."/>
            <person name="Bouzid O."/>
            <person name="Broberg A."/>
            <person name="Canback B."/>
            <person name="Coutinho P.M."/>
            <person name="Cullen D."/>
            <person name="Dalman K."/>
            <person name="Deflorio G."/>
            <person name="van Diepen L.T."/>
            <person name="Dunand C."/>
            <person name="Duplessis S."/>
            <person name="Durling M."/>
            <person name="Gonthier P."/>
            <person name="Grimwood J."/>
            <person name="Fossdal C.G."/>
            <person name="Hansson D."/>
            <person name="Henrissat B."/>
            <person name="Hietala A."/>
            <person name="Himmelstrand K."/>
            <person name="Hoffmeister D."/>
            <person name="Hogberg N."/>
            <person name="James T.Y."/>
            <person name="Karlsson M."/>
            <person name="Kohler A."/>
            <person name="Kues U."/>
            <person name="Lee Y.H."/>
            <person name="Lin Y.C."/>
            <person name="Lind M."/>
            <person name="Lindquist E."/>
            <person name="Lombard V."/>
            <person name="Lucas S."/>
            <person name="Lunden K."/>
            <person name="Morin E."/>
            <person name="Murat C."/>
            <person name="Park J."/>
            <person name="Raffaello T."/>
            <person name="Rouze P."/>
            <person name="Salamov A."/>
            <person name="Schmutz J."/>
            <person name="Solheim H."/>
            <person name="Stahlberg J."/>
            <person name="Velez H."/>
            <person name="de Vries R.P."/>
            <person name="Wiebenga A."/>
            <person name="Woodward S."/>
            <person name="Yakovlev I."/>
            <person name="Garbelotto M."/>
            <person name="Martin F."/>
            <person name="Grigoriev I.V."/>
            <person name="Stenlid J."/>
        </authorList>
    </citation>
    <scope>NUCLEOTIDE SEQUENCE [LARGE SCALE GENOMIC DNA]</scope>
    <source>
        <strain evidence="5 6">TC 32-1</strain>
    </source>
</reference>
<evidence type="ECO:0000256" key="3">
    <source>
        <dbReference type="SAM" id="MobiDB-lite"/>
    </source>
</evidence>
<feature type="compositionally biased region" description="Basic and acidic residues" evidence="3">
    <location>
        <begin position="266"/>
        <end position="276"/>
    </location>
</feature>
<evidence type="ECO:0000256" key="1">
    <source>
        <dbReference type="ARBA" id="ARBA00022884"/>
    </source>
</evidence>
<keyword evidence="1 2" id="KW-0694">RNA-binding</keyword>
<dbReference type="PANTHER" id="PTHR23236">
    <property type="entry name" value="EUKARYOTIC TRANSLATION INITIATION FACTOR 4B/4H"/>
    <property type="match status" value="1"/>
</dbReference>
<feature type="compositionally biased region" description="Basic residues" evidence="3">
    <location>
        <begin position="61"/>
        <end position="71"/>
    </location>
</feature>
<organism evidence="5 6">
    <name type="scientific">Heterobasidion irregulare (strain TC 32-1)</name>
    <dbReference type="NCBI Taxonomy" id="747525"/>
    <lineage>
        <taxon>Eukaryota</taxon>
        <taxon>Fungi</taxon>
        <taxon>Dikarya</taxon>
        <taxon>Basidiomycota</taxon>
        <taxon>Agaricomycotina</taxon>
        <taxon>Agaricomycetes</taxon>
        <taxon>Russulales</taxon>
        <taxon>Bondarzewiaceae</taxon>
        <taxon>Heterobasidion</taxon>
        <taxon>Heterobasidion annosum species complex</taxon>
    </lineage>
</organism>
<dbReference type="InParanoid" id="W4KDV4"/>
<accession>W4KDV4</accession>
<dbReference type="AlphaFoldDB" id="W4KDV4"/>
<dbReference type="GO" id="GO:0003723">
    <property type="term" value="F:RNA binding"/>
    <property type="evidence" value="ECO:0007669"/>
    <property type="project" value="UniProtKB-UniRule"/>
</dbReference>
<dbReference type="Proteomes" id="UP000030671">
    <property type="component" value="Unassembled WGS sequence"/>
</dbReference>
<feature type="compositionally biased region" description="Acidic residues" evidence="3">
    <location>
        <begin position="39"/>
        <end position="52"/>
    </location>
</feature>
<dbReference type="GeneID" id="20675559"/>
<evidence type="ECO:0000256" key="2">
    <source>
        <dbReference type="PROSITE-ProRule" id="PRU00176"/>
    </source>
</evidence>
<dbReference type="KEGG" id="hir:HETIRDRAFT_444047"/>
<dbReference type="InterPro" id="IPR035979">
    <property type="entry name" value="RBD_domain_sf"/>
</dbReference>
<feature type="region of interest" description="Disordered" evidence="3">
    <location>
        <begin position="248"/>
        <end position="276"/>
    </location>
</feature>
<evidence type="ECO:0000313" key="6">
    <source>
        <dbReference type="Proteomes" id="UP000030671"/>
    </source>
</evidence>
<evidence type="ECO:0000313" key="5">
    <source>
        <dbReference type="EMBL" id="ETW84032.1"/>
    </source>
</evidence>
<dbReference type="SUPFAM" id="SSF54928">
    <property type="entry name" value="RNA-binding domain, RBD"/>
    <property type="match status" value="2"/>
</dbReference>
<feature type="compositionally biased region" description="Basic and acidic residues" evidence="3">
    <location>
        <begin position="380"/>
        <end position="392"/>
    </location>
</feature>
<gene>
    <name evidence="5" type="ORF">HETIRDRAFT_444047</name>
</gene>
<dbReference type="EMBL" id="KI925456">
    <property type="protein sequence ID" value="ETW84032.1"/>
    <property type="molecule type" value="Genomic_DNA"/>
</dbReference>
<dbReference type="OrthoDB" id="439808at2759"/>
<feature type="compositionally biased region" description="Basic and acidic residues" evidence="3">
    <location>
        <begin position="72"/>
        <end position="83"/>
    </location>
</feature>